<dbReference type="Proteomes" id="UP001565927">
    <property type="component" value="Unassembled WGS sequence"/>
</dbReference>
<evidence type="ECO:0000313" key="1">
    <source>
        <dbReference type="EMBL" id="MEZ0165753.1"/>
    </source>
</evidence>
<sequence length="137" mass="15219">MPTGGAIKVPTAPGYGVLKLAAWLDRSPQHITKDASDLAVVARWYENRNDLTDELYGTDEGAEILARFDYDPGDAAVSVLARDMGNALALSRKNELRERLAVADLDSLAKYFSLDNTRVPEEQFVERRRRVGILVDI</sequence>
<protein>
    <submittedName>
        <fullName evidence="1">Uncharacterized protein</fullName>
    </submittedName>
</protein>
<name>A0ABV4H4X6_9ACTN</name>
<reference evidence="1 2" key="1">
    <citation type="submission" date="2024-07" db="EMBL/GenBank/DDBJ databases">
        <authorList>
            <person name="Thanompreechachai J."/>
            <person name="Duangmal K."/>
        </authorList>
    </citation>
    <scope>NUCLEOTIDE SEQUENCE [LARGE SCALE GENOMIC DNA]</scope>
    <source>
        <strain evidence="1 2">LSe6-4</strain>
    </source>
</reference>
<gene>
    <name evidence="1" type="ORF">AB2L27_13410</name>
</gene>
<dbReference type="EMBL" id="JBGFTU010000014">
    <property type="protein sequence ID" value="MEZ0165753.1"/>
    <property type="molecule type" value="Genomic_DNA"/>
</dbReference>
<proteinExistence type="predicted"/>
<evidence type="ECO:0000313" key="2">
    <source>
        <dbReference type="Proteomes" id="UP001565927"/>
    </source>
</evidence>
<keyword evidence="2" id="KW-1185">Reference proteome</keyword>
<comment type="caution">
    <text evidence="1">The sequence shown here is derived from an EMBL/GenBank/DDBJ whole genome shotgun (WGS) entry which is preliminary data.</text>
</comment>
<accession>A0ABV4H4X6</accession>
<organism evidence="1 2">
    <name type="scientific">Kineococcus halophytocola</name>
    <dbReference type="NCBI Taxonomy" id="3234027"/>
    <lineage>
        <taxon>Bacteria</taxon>
        <taxon>Bacillati</taxon>
        <taxon>Actinomycetota</taxon>
        <taxon>Actinomycetes</taxon>
        <taxon>Kineosporiales</taxon>
        <taxon>Kineosporiaceae</taxon>
        <taxon>Kineococcus</taxon>
    </lineage>
</organism>
<dbReference type="RefSeq" id="WP_370441977.1">
    <property type="nucleotide sequence ID" value="NZ_JBGFTU010000014.1"/>
</dbReference>